<dbReference type="eggNOG" id="COG5583">
    <property type="taxonomic scope" value="Bacteria"/>
</dbReference>
<dbReference type="HOGENOM" id="CLU_198116_2_0_6"/>
<dbReference type="Pfam" id="PF10055">
    <property type="entry name" value="DUF2292"/>
    <property type="match status" value="1"/>
</dbReference>
<dbReference type="OrthoDB" id="6905012at2"/>
<dbReference type="Proteomes" id="UP000025241">
    <property type="component" value="Chromosome I"/>
</dbReference>
<dbReference type="NCBIfam" id="NF033785">
    <property type="entry name" value="sulfur_OscA"/>
    <property type="match status" value="1"/>
</dbReference>
<dbReference type="RefSeq" id="WP_043252066.1">
    <property type="nucleotide sequence ID" value="NZ_HG322950.1"/>
</dbReference>
<reference evidence="1 2" key="1">
    <citation type="submission" date="2013-03" db="EMBL/GenBank/DDBJ databases">
        <authorList>
            <person name="Linke B."/>
        </authorList>
    </citation>
    <scope>NUCLEOTIDE SEQUENCE [LARGE SCALE GENOMIC DNA]</scope>
    <source>
        <strain evidence="1 2">B13</strain>
    </source>
</reference>
<gene>
    <name evidence="1" type="ORF">PKB_2477</name>
</gene>
<protein>
    <recommendedName>
        <fullName evidence="3">DUF2292 domain-containing protein</fullName>
    </recommendedName>
</protein>
<accession>A0A024HGP2</accession>
<dbReference type="KEGG" id="pkc:PKB_2477"/>
<dbReference type="InterPro" id="IPR018743">
    <property type="entry name" value="DUF2292"/>
</dbReference>
<dbReference type="PATRIC" id="fig|1301098.3.peg.2482"/>
<reference evidence="1 2" key="2">
    <citation type="submission" date="2014-05" db="EMBL/GenBank/DDBJ databases">
        <title>Genome sequence of the 3-chlorobenzoate degrading bacterium Pseudomonas knackmussii B13 shows multiple evidence for horizontal gene transfer.</title>
        <authorList>
            <person name="Miyazaki R."/>
            <person name="Bertelli C."/>
            <person name="Falquet L."/>
            <person name="Robinson-Rechavi M."/>
            <person name="Gharib W."/>
            <person name="Roy S."/>
            <person name="Van der Meer J.R."/>
        </authorList>
    </citation>
    <scope>NUCLEOTIDE SEQUENCE [LARGE SCALE GENOMIC DNA]</scope>
    <source>
        <strain evidence="1 2">B13</strain>
    </source>
</reference>
<proteinExistence type="predicted"/>
<dbReference type="EMBL" id="HG322950">
    <property type="protein sequence ID" value="CDF83824.1"/>
    <property type="molecule type" value="Genomic_DNA"/>
</dbReference>
<dbReference type="AlphaFoldDB" id="A0A024HGP2"/>
<evidence type="ECO:0000313" key="1">
    <source>
        <dbReference type="EMBL" id="CDF83824.1"/>
    </source>
</evidence>
<sequence length="60" mass="6698">MSAPLRSLEGKDEADVLHDIQAALQGLRFGSVEITVHNGQVVQIERKEKFRLQAQAPKRS</sequence>
<dbReference type="STRING" id="1301098.PKB_2477"/>
<evidence type="ECO:0008006" key="3">
    <source>
        <dbReference type="Google" id="ProtNLM"/>
    </source>
</evidence>
<evidence type="ECO:0000313" key="2">
    <source>
        <dbReference type="Proteomes" id="UP000025241"/>
    </source>
</evidence>
<keyword evidence="2" id="KW-1185">Reference proteome</keyword>
<name>A0A024HGP2_PSEKB</name>
<organism evidence="1 2">
    <name type="scientific">Pseudomonas knackmussii (strain DSM 6978 / CCUG 54928 / LMG 23759 / B13)</name>
    <dbReference type="NCBI Taxonomy" id="1301098"/>
    <lineage>
        <taxon>Bacteria</taxon>
        <taxon>Pseudomonadati</taxon>
        <taxon>Pseudomonadota</taxon>
        <taxon>Gammaproteobacteria</taxon>
        <taxon>Pseudomonadales</taxon>
        <taxon>Pseudomonadaceae</taxon>
        <taxon>Pseudomonas</taxon>
    </lineage>
</organism>